<dbReference type="SUPFAM" id="SSF51735">
    <property type="entry name" value="NAD(P)-binding Rossmann-fold domains"/>
    <property type="match status" value="1"/>
</dbReference>
<keyword evidence="2" id="KW-0560">Oxidoreductase</keyword>
<dbReference type="PRINTS" id="PR00080">
    <property type="entry name" value="SDRFAMILY"/>
</dbReference>
<comment type="similarity">
    <text evidence="1">Belongs to the short-chain dehydrogenases/reductases (SDR) family.</text>
</comment>
<evidence type="ECO:0000256" key="2">
    <source>
        <dbReference type="ARBA" id="ARBA00023002"/>
    </source>
</evidence>
<evidence type="ECO:0000313" key="3">
    <source>
        <dbReference type="EMBL" id="UUY05766.1"/>
    </source>
</evidence>
<dbReference type="RefSeq" id="WP_353866208.1">
    <property type="nucleotide sequence ID" value="NZ_CP088295.1"/>
</dbReference>
<dbReference type="InterPro" id="IPR020904">
    <property type="entry name" value="Sc_DH/Rdtase_CS"/>
</dbReference>
<dbReference type="InterPro" id="IPR002347">
    <property type="entry name" value="SDR_fam"/>
</dbReference>
<keyword evidence="4" id="KW-1185">Reference proteome</keyword>
<dbReference type="EMBL" id="CP088295">
    <property type="protein sequence ID" value="UUY05766.1"/>
    <property type="molecule type" value="Genomic_DNA"/>
</dbReference>
<reference evidence="4" key="1">
    <citation type="submission" date="2021-11" db="EMBL/GenBank/DDBJ databases">
        <title>Cultivation dependent microbiological survey of springs from the worlds oldest radium mine currently devoted to the extraction of radon-saturated water.</title>
        <authorList>
            <person name="Kapinusova G."/>
            <person name="Smrhova T."/>
            <person name="Strejcek M."/>
            <person name="Suman J."/>
            <person name="Jani K."/>
            <person name="Pajer P."/>
            <person name="Uhlik O."/>
        </authorList>
    </citation>
    <scope>NUCLEOTIDE SEQUENCE [LARGE SCALE GENOMIC DNA]</scope>
    <source>
        <strain evidence="4">J379</strain>
    </source>
</reference>
<dbReference type="PANTHER" id="PTHR24321">
    <property type="entry name" value="DEHYDROGENASES, SHORT CHAIN"/>
    <property type="match status" value="1"/>
</dbReference>
<proteinExistence type="inferred from homology"/>
<protein>
    <submittedName>
        <fullName evidence="3">SDR family oxidoreductase</fullName>
    </submittedName>
</protein>
<accession>A0ABY5PM95</accession>
<evidence type="ECO:0000256" key="1">
    <source>
        <dbReference type="ARBA" id="ARBA00006484"/>
    </source>
</evidence>
<name>A0ABY5PM95_9ACTN</name>
<dbReference type="NCBIfam" id="NF005559">
    <property type="entry name" value="PRK07231.1"/>
    <property type="match status" value="1"/>
</dbReference>
<dbReference type="PRINTS" id="PR00081">
    <property type="entry name" value="GDHRDH"/>
</dbReference>
<gene>
    <name evidence="3" type="ORF">LRS13_09670</name>
</gene>
<dbReference type="InterPro" id="IPR036291">
    <property type="entry name" value="NAD(P)-bd_dom_sf"/>
</dbReference>
<dbReference type="Proteomes" id="UP001058860">
    <property type="component" value="Chromosome"/>
</dbReference>
<evidence type="ECO:0000313" key="4">
    <source>
        <dbReference type="Proteomes" id="UP001058860"/>
    </source>
</evidence>
<dbReference type="Pfam" id="PF13561">
    <property type="entry name" value="adh_short_C2"/>
    <property type="match status" value="1"/>
</dbReference>
<sequence length="251" mass="25790">MGEFVGKVAIVTGASSGIGRASALAFAAAGANVVAADVDVAGGEETVRLIDAAGGTAVFQGADVSRVEEVDALVQRAVSEYGGLDVAFNNAGIEGTMAPVTECTLETWDRTIAVNLSGVFYAMRAEIPAMLDRGAGAIVNCASIAGLVGFPALPAYVASKHGVVGMTKSAALECATQGIRINALCPGVIDTPMVQRVTTDEEVKHAFEQAEPVHRFGRPEEMADVTLWLCSERASFVTGQAIAADGGWTAQ</sequence>
<organism evidence="3 4">
    <name type="scientific">Svornostia abyssi</name>
    <dbReference type="NCBI Taxonomy" id="2898438"/>
    <lineage>
        <taxon>Bacteria</taxon>
        <taxon>Bacillati</taxon>
        <taxon>Actinomycetota</taxon>
        <taxon>Thermoleophilia</taxon>
        <taxon>Solirubrobacterales</taxon>
        <taxon>Baekduiaceae</taxon>
        <taxon>Svornostia</taxon>
    </lineage>
</organism>
<dbReference type="PANTHER" id="PTHR24321:SF8">
    <property type="entry name" value="ESTRADIOL 17-BETA-DEHYDROGENASE 8-RELATED"/>
    <property type="match status" value="1"/>
</dbReference>
<dbReference type="Gene3D" id="3.40.50.720">
    <property type="entry name" value="NAD(P)-binding Rossmann-like Domain"/>
    <property type="match status" value="1"/>
</dbReference>
<dbReference type="PROSITE" id="PS00061">
    <property type="entry name" value="ADH_SHORT"/>
    <property type="match status" value="1"/>
</dbReference>